<dbReference type="Proteomes" id="UP000261174">
    <property type="component" value="Unassembled WGS sequence"/>
</dbReference>
<dbReference type="EMBL" id="QTJV01000007">
    <property type="protein sequence ID" value="RFM33188.1"/>
    <property type="molecule type" value="Genomic_DNA"/>
</dbReference>
<evidence type="ECO:0000313" key="3">
    <source>
        <dbReference type="EMBL" id="RFM33188.1"/>
    </source>
</evidence>
<feature type="transmembrane region" description="Helical" evidence="1">
    <location>
        <begin position="183"/>
        <end position="201"/>
    </location>
</feature>
<keyword evidence="3" id="KW-0808">Transferase</keyword>
<name>A0A3E1NZM0_9BACT</name>
<keyword evidence="1" id="KW-1133">Transmembrane helix</keyword>
<feature type="transmembrane region" description="Helical" evidence="1">
    <location>
        <begin position="280"/>
        <end position="299"/>
    </location>
</feature>
<keyword evidence="1" id="KW-0472">Membrane</keyword>
<protein>
    <submittedName>
        <fullName evidence="3">Acyltransferase</fullName>
    </submittedName>
</protein>
<sequence>MQSTPRQAWLDWLRILAIFGVLIFHSAMPFATDLDWHIRNKETSNILLEMNQWLHMFRMPLLFFISGTVSYYMLQSRNAGGFIKLRMTKLFIPLIFGMLVIVPPQVYMERLTQGYHGSYLRFYTDMFATGPYPKGNLSWHHLWFILYLVLYDIICAPLFAWIVSTKGTNFRGKLAWLSKGKRIYLLTLPGIIVYTAFTLQYPESNTFWGDWAYMAYWLLFLIPGFLCIANPALMDSLERNRKTTFIIAFLSLVAINAVRWNDLSPWDVLPDWQHDYRTYAFMAMKSLCGWAWVLTCIGYGKKNLNRPHPALRYLNEAVYPFYILHQTVIVILAYYVVKAPDEVAMKYIFIVLVTLAICMAVFHHFIRPYNITRWLFGMKRIVNSPPKTESEG</sequence>
<organism evidence="3 4">
    <name type="scientific">Chitinophaga silvisoli</name>
    <dbReference type="NCBI Taxonomy" id="2291814"/>
    <lineage>
        <taxon>Bacteria</taxon>
        <taxon>Pseudomonadati</taxon>
        <taxon>Bacteroidota</taxon>
        <taxon>Chitinophagia</taxon>
        <taxon>Chitinophagales</taxon>
        <taxon>Chitinophagaceae</taxon>
        <taxon>Chitinophaga</taxon>
    </lineage>
</organism>
<comment type="caution">
    <text evidence="3">The sequence shown here is derived from an EMBL/GenBank/DDBJ whole genome shotgun (WGS) entry which is preliminary data.</text>
</comment>
<feature type="transmembrane region" description="Helical" evidence="1">
    <location>
        <begin position="142"/>
        <end position="163"/>
    </location>
</feature>
<dbReference type="InterPro" id="IPR002656">
    <property type="entry name" value="Acyl_transf_3_dom"/>
</dbReference>
<feature type="transmembrane region" description="Helical" evidence="1">
    <location>
        <begin position="90"/>
        <end position="108"/>
    </location>
</feature>
<dbReference type="OrthoDB" id="9809782at2"/>
<dbReference type="GO" id="GO:0016747">
    <property type="term" value="F:acyltransferase activity, transferring groups other than amino-acyl groups"/>
    <property type="evidence" value="ECO:0007669"/>
    <property type="project" value="InterPro"/>
</dbReference>
<keyword evidence="4" id="KW-1185">Reference proteome</keyword>
<accession>A0A3E1NZM0</accession>
<evidence type="ECO:0000259" key="2">
    <source>
        <dbReference type="Pfam" id="PF01757"/>
    </source>
</evidence>
<feature type="transmembrane region" description="Helical" evidence="1">
    <location>
        <begin position="244"/>
        <end position="260"/>
    </location>
</feature>
<keyword evidence="3" id="KW-0012">Acyltransferase</keyword>
<dbReference type="PANTHER" id="PTHR36927">
    <property type="entry name" value="BLR4337 PROTEIN"/>
    <property type="match status" value="1"/>
</dbReference>
<dbReference type="PANTHER" id="PTHR36927:SF3">
    <property type="entry name" value="GLUCANS BIOSYNTHESIS PROTEIN C"/>
    <property type="match status" value="1"/>
</dbReference>
<feature type="domain" description="Acyltransferase 3" evidence="2">
    <location>
        <begin position="8"/>
        <end position="362"/>
    </location>
</feature>
<dbReference type="InterPro" id="IPR050623">
    <property type="entry name" value="Glucan_succinyl_AcylTrfase"/>
</dbReference>
<evidence type="ECO:0000256" key="1">
    <source>
        <dbReference type="SAM" id="Phobius"/>
    </source>
</evidence>
<feature type="transmembrane region" description="Helical" evidence="1">
    <location>
        <begin position="12"/>
        <end position="32"/>
    </location>
</feature>
<dbReference type="Pfam" id="PF01757">
    <property type="entry name" value="Acyl_transf_3"/>
    <property type="match status" value="1"/>
</dbReference>
<dbReference type="RefSeq" id="WP_116855039.1">
    <property type="nucleotide sequence ID" value="NZ_QTJV01000007.1"/>
</dbReference>
<gene>
    <name evidence="3" type="ORF">DXN04_19345</name>
</gene>
<feature type="transmembrane region" description="Helical" evidence="1">
    <location>
        <begin position="343"/>
        <end position="366"/>
    </location>
</feature>
<feature type="transmembrane region" description="Helical" evidence="1">
    <location>
        <begin position="213"/>
        <end position="232"/>
    </location>
</feature>
<dbReference type="AlphaFoldDB" id="A0A3E1NZM0"/>
<feature type="transmembrane region" description="Helical" evidence="1">
    <location>
        <begin position="52"/>
        <end position="74"/>
    </location>
</feature>
<evidence type="ECO:0000313" key="4">
    <source>
        <dbReference type="Proteomes" id="UP000261174"/>
    </source>
</evidence>
<keyword evidence="1" id="KW-0812">Transmembrane</keyword>
<feature type="transmembrane region" description="Helical" evidence="1">
    <location>
        <begin position="319"/>
        <end position="337"/>
    </location>
</feature>
<proteinExistence type="predicted"/>
<reference evidence="3 4" key="1">
    <citation type="submission" date="2018-08" db="EMBL/GenBank/DDBJ databases">
        <title>Chitinophaga sp. K20C18050901, a novel bacterium isolated from forest soil.</title>
        <authorList>
            <person name="Wang C."/>
        </authorList>
    </citation>
    <scope>NUCLEOTIDE SEQUENCE [LARGE SCALE GENOMIC DNA]</scope>
    <source>
        <strain evidence="3 4">K20C18050901</strain>
    </source>
</reference>